<reference evidence="1 2" key="1">
    <citation type="journal article" date="2023" name="Nucleic Acids Res.">
        <title>The hologenome of Daphnia magna reveals possible DNA methylation and microbiome-mediated evolution of the host genome.</title>
        <authorList>
            <person name="Chaturvedi A."/>
            <person name="Li X."/>
            <person name="Dhandapani V."/>
            <person name="Marshall H."/>
            <person name="Kissane S."/>
            <person name="Cuenca-Cambronero M."/>
            <person name="Asole G."/>
            <person name="Calvet F."/>
            <person name="Ruiz-Romero M."/>
            <person name="Marangio P."/>
            <person name="Guigo R."/>
            <person name="Rago D."/>
            <person name="Mirbahai L."/>
            <person name="Eastwood N."/>
            <person name="Colbourne J.K."/>
            <person name="Zhou J."/>
            <person name="Mallon E."/>
            <person name="Orsini L."/>
        </authorList>
    </citation>
    <scope>NUCLEOTIDE SEQUENCE [LARGE SCALE GENOMIC DNA]</scope>
    <source>
        <strain evidence="1">LRV0_1</strain>
    </source>
</reference>
<keyword evidence="2" id="KW-1185">Reference proteome</keyword>
<comment type="caution">
    <text evidence="1">The sequence shown here is derived from an EMBL/GenBank/DDBJ whole genome shotgun (WGS) entry which is preliminary data.</text>
</comment>
<organism evidence="1 2">
    <name type="scientific">Daphnia magna</name>
    <dbReference type="NCBI Taxonomy" id="35525"/>
    <lineage>
        <taxon>Eukaryota</taxon>
        <taxon>Metazoa</taxon>
        <taxon>Ecdysozoa</taxon>
        <taxon>Arthropoda</taxon>
        <taxon>Crustacea</taxon>
        <taxon>Branchiopoda</taxon>
        <taxon>Diplostraca</taxon>
        <taxon>Cladocera</taxon>
        <taxon>Anomopoda</taxon>
        <taxon>Daphniidae</taxon>
        <taxon>Daphnia</taxon>
    </lineage>
</organism>
<proteinExistence type="predicted"/>
<protein>
    <submittedName>
        <fullName evidence="1">Uncharacterized protein</fullName>
    </submittedName>
</protein>
<dbReference type="EMBL" id="JAOYFB010000040">
    <property type="protein sequence ID" value="KAK4037627.1"/>
    <property type="molecule type" value="Genomic_DNA"/>
</dbReference>
<gene>
    <name evidence="1" type="ORF">OUZ56_029658</name>
</gene>
<dbReference type="Proteomes" id="UP001234178">
    <property type="component" value="Unassembled WGS sequence"/>
</dbReference>
<sequence>MLLYWRRLFGVPYWKEGANVGYNQKVQRAMMQRAQRRAELSNPAFVAEATAMLAANDRYRKALGTDIFLIAYVMMTGKVESLYDLVFDQMVRKLNTLIPGDNTSVRLMGCSEGLQVAYARPNEQNIVKLLIPIALLPSKSALEGFELIRTNSVALLEAEGEVVKEAFPRIFEYFQNYWTVILKTTLFSEHEDSKDLEFVDDNLTFVPELDAVMP</sequence>
<evidence type="ECO:0000313" key="1">
    <source>
        <dbReference type="EMBL" id="KAK4037627.1"/>
    </source>
</evidence>
<accession>A0ABR0B7G1</accession>
<evidence type="ECO:0000313" key="2">
    <source>
        <dbReference type="Proteomes" id="UP001234178"/>
    </source>
</evidence>
<name>A0ABR0B7G1_9CRUS</name>